<dbReference type="CDD" id="cd00338">
    <property type="entry name" value="Ser_Recombinase"/>
    <property type="match status" value="1"/>
</dbReference>
<feature type="coiled-coil region" evidence="1">
    <location>
        <begin position="470"/>
        <end position="529"/>
    </location>
</feature>
<dbReference type="InterPro" id="IPR038109">
    <property type="entry name" value="DNA_bind_recomb_sf"/>
</dbReference>
<dbReference type="SUPFAM" id="SSF53041">
    <property type="entry name" value="Resolvase-like"/>
    <property type="match status" value="1"/>
</dbReference>
<feature type="domain" description="Recombinase" evidence="2">
    <location>
        <begin position="228"/>
        <end position="368"/>
    </location>
</feature>
<dbReference type="OrthoDB" id="210736at2"/>
<dbReference type="InterPro" id="IPR006119">
    <property type="entry name" value="Resolv_N"/>
</dbReference>
<organism evidence="3 4">
    <name type="scientific">Gimesia panareensis</name>
    <dbReference type="NCBI Taxonomy" id="2527978"/>
    <lineage>
        <taxon>Bacteria</taxon>
        <taxon>Pseudomonadati</taxon>
        <taxon>Planctomycetota</taxon>
        <taxon>Planctomycetia</taxon>
        <taxon>Planctomycetales</taxon>
        <taxon>Planctomycetaceae</taxon>
        <taxon>Gimesia</taxon>
    </lineage>
</organism>
<dbReference type="PANTHER" id="PTHR30461:SF23">
    <property type="entry name" value="DNA RECOMBINASE-RELATED"/>
    <property type="match status" value="1"/>
</dbReference>
<dbReference type="InterPro" id="IPR011109">
    <property type="entry name" value="DNA_bind_recombinase_dom"/>
</dbReference>
<evidence type="ECO:0000259" key="2">
    <source>
        <dbReference type="PROSITE" id="PS51737"/>
    </source>
</evidence>
<dbReference type="GO" id="GO:0003677">
    <property type="term" value="F:DNA binding"/>
    <property type="evidence" value="ECO:0007669"/>
    <property type="project" value="InterPro"/>
</dbReference>
<dbReference type="GO" id="GO:0000150">
    <property type="term" value="F:DNA strand exchange activity"/>
    <property type="evidence" value="ECO:0007669"/>
    <property type="project" value="InterPro"/>
</dbReference>
<dbReference type="PROSITE" id="PS51737">
    <property type="entry name" value="RECOMBINASE_DNA_BIND"/>
    <property type="match status" value="1"/>
</dbReference>
<gene>
    <name evidence="3" type="ORF">Pan153_41940</name>
</gene>
<evidence type="ECO:0000313" key="3">
    <source>
        <dbReference type="EMBL" id="QDV19528.1"/>
    </source>
</evidence>
<name>A0A518FT61_9PLAN</name>
<sequence>MVLSLVASVIILAIGVLLTVGNGYHRLLGNQSNTILSQSTGLDAAPDERRVPPILHSMAFGFYFVCVPFLKNLRILFYGRISKDEQRQQSIEDQLQYCKEFLSEAGVDVTSVEMIFDSGISGEVHSRPGIDQVRRGIWDRKWDLIICEDSSRLYRSISPCMDLVGAAVDNDIRVICINDRVDTANDDWQQKLEEAQRHHGQDKFFTRYRIKRTHNGLWEKGAAIGLLRAGYERYQKDPDQHNAPKYDRIDPQWVEAIRTAFEMVADGQSLDTVALHLTEQGVRKTTNAQTEEWTECNVLSLIRCPLYRGEERFRETISRKQYSTGKSKPVKNSDPDKILTRAMPHLRMVEDWLWHKANQAIDQRITRSPHPSGKDHPLSGIPRNSRSPLSNIFVCGICGSKMYMEGRNEGGFRCSAATKGKCWNKTTALRDFSYRQIGVAVSETILKSSDSILEPLTTYIESLLLSPADVEGLKIRLKRRRSELKRKQENLLRLVMNSDEPLEFVEAKAEELQKQLDTLKLDEQQLESQLSQSRTLPSRDEIADKLQEAAGKVLSMERTSGDVLERILKGPIRAVPCQQFGSNKVVLRAKMTLQLAEFGSQGLELKLSSTEEFPSPPEVFETDILVDLFEPSSAPRNAMSALELYNRDRERRPTLEQIAGHLGISKRGAHLALKMGKGMQEQGLTDPFIPLTEAPENASRWRHKQTA</sequence>
<dbReference type="SMART" id="SM00857">
    <property type="entry name" value="Resolvase"/>
    <property type="match status" value="1"/>
</dbReference>
<proteinExistence type="predicted"/>
<dbReference type="InterPro" id="IPR036162">
    <property type="entry name" value="Resolvase-like_N_sf"/>
</dbReference>
<evidence type="ECO:0000256" key="1">
    <source>
        <dbReference type="SAM" id="Coils"/>
    </source>
</evidence>
<protein>
    <recommendedName>
        <fullName evidence="2">Recombinase domain-containing protein</fullName>
    </recommendedName>
</protein>
<evidence type="ECO:0000313" key="4">
    <source>
        <dbReference type="Proteomes" id="UP000320839"/>
    </source>
</evidence>
<keyword evidence="1" id="KW-0175">Coiled coil</keyword>
<accession>A0A518FT61</accession>
<dbReference type="EMBL" id="CP036317">
    <property type="protein sequence ID" value="QDV19528.1"/>
    <property type="molecule type" value="Genomic_DNA"/>
</dbReference>
<dbReference type="PANTHER" id="PTHR30461">
    <property type="entry name" value="DNA-INVERTASE FROM LAMBDOID PROPHAGE"/>
    <property type="match status" value="1"/>
</dbReference>
<dbReference type="Pfam" id="PF00239">
    <property type="entry name" value="Resolvase"/>
    <property type="match status" value="1"/>
</dbReference>
<dbReference type="InterPro" id="IPR050639">
    <property type="entry name" value="SSR_resolvase"/>
</dbReference>
<dbReference type="AlphaFoldDB" id="A0A518FT61"/>
<dbReference type="Gene3D" id="3.90.1750.20">
    <property type="entry name" value="Putative Large Serine Recombinase, Chain B, Domain 2"/>
    <property type="match status" value="1"/>
</dbReference>
<reference evidence="3 4" key="1">
    <citation type="submission" date="2019-02" db="EMBL/GenBank/DDBJ databases">
        <title>Deep-cultivation of Planctomycetes and their phenomic and genomic characterization uncovers novel biology.</title>
        <authorList>
            <person name="Wiegand S."/>
            <person name="Jogler M."/>
            <person name="Boedeker C."/>
            <person name="Pinto D."/>
            <person name="Vollmers J."/>
            <person name="Rivas-Marin E."/>
            <person name="Kohn T."/>
            <person name="Peeters S.H."/>
            <person name="Heuer A."/>
            <person name="Rast P."/>
            <person name="Oberbeckmann S."/>
            <person name="Bunk B."/>
            <person name="Jeske O."/>
            <person name="Meyerdierks A."/>
            <person name="Storesund J.E."/>
            <person name="Kallscheuer N."/>
            <person name="Luecker S."/>
            <person name="Lage O.M."/>
            <person name="Pohl T."/>
            <person name="Merkel B.J."/>
            <person name="Hornburger P."/>
            <person name="Mueller R.-W."/>
            <person name="Bruemmer F."/>
            <person name="Labrenz M."/>
            <person name="Spormann A.M."/>
            <person name="Op den Camp H."/>
            <person name="Overmann J."/>
            <person name="Amann R."/>
            <person name="Jetten M.S.M."/>
            <person name="Mascher T."/>
            <person name="Medema M.H."/>
            <person name="Devos D.P."/>
            <person name="Kaster A.-K."/>
            <person name="Ovreas L."/>
            <person name="Rohde M."/>
            <person name="Galperin M.Y."/>
            <person name="Jogler C."/>
        </authorList>
    </citation>
    <scope>NUCLEOTIDE SEQUENCE [LARGE SCALE GENOMIC DNA]</scope>
    <source>
        <strain evidence="3 4">Pan153</strain>
    </source>
</reference>
<dbReference type="Proteomes" id="UP000320839">
    <property type="component" value="Chromosome"/>
</dbReference>
<dbReference type="Gene3D" id="3.40.50.1390">
    <property type="entry name" value="Resolvase, N-terminal catalytic domain"/>
    <property type="match status" value="1"/>
</dbReference>
<dbReference type="Pfam" id="PF07508">
    <property type="entry name" value="Recombinase"/>
    <property type="match status" value="1"/>
</dbReference>